<gene>
    <name evidence="2" type="ORF">FLP_17610</name>
</gene>
<proteinExistence type="predicted"/>
<evidence type="ECO:0000313" key="2">
    <source>
        <dbReference type="EMBL" id="OCB70493.1"/>
    </source>
</evidence>
<keyword evidence="1" id="KW-1133">Transmembrane helix</keyword>
<protein>
    <submittedName>
        <fullName evidence="2">Uncharacterized protein</fullName>
    </submittedName>
</protein>
<feature type="transmembrane region" description="Helical" evidence="1">
    <location>
        <begin position="47"/>
        <end position="70"/>
    </location>
</feature>
<sequence>MNKGILGDIIFVYLPILLGMIFFSFKFNSFVKYYSDTTSVLDKIGCFLLLSLMGVMISFLSFGTVSDIIYKSLMDYSIKDKPTEMQSYTIKRFIYGSGGRNSIKRFSRIEYYDSGEHEGNFSLSKFDGDDSDVIRELRNLDNNQIKKKKLVLYTKEGFWGIKKIINYKIN</sequence>
<evidence type="ECO:0000256" key="1">
    <source>
        <dbReference type="SAM" id="Phobius"/>
    </source>
</evidence>
<name>A0ABX2XE95_9FLAO</name>
<keyword evidence="1" id="KW-0472">Membrane</keyword>
<feature type="transmembrane region" description="Helical" evidence="1">
    <location>
        <begin position="9"/>
        <end position="27"/>
    </location>
</feature>
<dbReference type="Proteomes" id="UP000093343">
    <property type="component" value="Unassembled WGS sequence"/>
</dbReference>
<dbReference type="RefSeq" id="WP_065450839.1">
    <property type="nucleotide sequence ID" value="NZ_LVEN01000042.1"/>
</dbReference>
<keyword evidence="3" id="KW-1185">Reference proteome</keyword>
<evidence type="ECO:0000313" key="3">
    <source>
        <dbReference type="Proteomes" id="UP000093343"/>
    </source>
</evidence>
<accession>A0ABX2XE95</accession>
<organism evidence="2 3">
    <name type="scientific">Flavobacterium piscis</name>
    <dbReference type="NCBI Taxonomy" id="1114874"/>
    <lineage>
        <taxon>Bacteria</taxon>
        <taxon>Pseudomonadati</taxon>
        <taxon>Bacteroidota</taxon>
        <taxon>Flavobacteriia</taxon>
        <taxon>Flavobacteriales</taxon>
        <taxon>Flavobacteriaceae</taxon>
        <taxon>Flavobacterium</taxon>
    </lineage>
</organism>
<reference evidence="3" key="1">
    <citation type="submission" date="2016-03" db="EMBL/GenBank/DDBJ databases">
        <title>Draft genome sequence of Paenibacillus glacialis DSM 22343.</title>
        <authorList>
            <person name="Shin S.-K."/>
            <person name="Yi H."/>
        </authorList>
    </citation>
    <scope>NUCLEOTIDE SEQUENCE [LARGE SCALE GENOMIC DNA]</scope>
    <source>
        <strain evidence="3">CCUG 60099</strain>
    </source>
</reference>
<keyword evidence="1" id="KW-0812">Transmembrane</keyword>
<dbReference type="EMBL" id="LVEN01000042">
    <property type="protein sequence ID" value="OCB70493.1"/>
    <property type="molecule type" value="Genomic_DNA"/>
</dbReference>
<comment type="caution">
    <text evidence="2">The sequence shown here is derived from an EMBL/GenBank/DDBJ whole genome shotgun (WGS) entry which is preliminary data.</text>
</comment>